<dbReference type="InterPro" id="IPR018062">
    <property type="entry name" value="HTH_AraC-typ_CS"/>
</dbReference>
<dbReference type="Proteomes" id="UP000320806">
    <property type="component" value="Unassembled WGS sequence"/>
</dbReference>
<dbReference type="PANTHER" id="PTHR46796">
    <property type="entry name" value="HTH-TYPE TRANSCRIPTIONAL ACTIVATOR RHAS-RELATED"/>
    <property type="match status" value="1"/>
</dbReference>
<dbReference type="Pfam" id="PF12833">
    <property type="entry name" value="HTH_18"/>
    <property type="match status" value="1"/>
</dbReference>
<evidence type="ECO:0000256" key="3">
    <source>
        <dbReference type="ARBA" id="ARBA00023163"/>
    </source>
</evidence>
<protein>
    <submittedName>
        <fullName evidence="5">AraC family transcriptional regulator</fullName>
    </submittedName>
</protein>
<proteinExistence type="predicted"/>
<dbReference type="OrthoDB" id="2559672at2"/>
<name>A0A542EDQ7_9MICO</name>
<evidence type="ECO:0000256" key="2">
    <source>
        <dbReference type="ARBA" id="ARBA00023125"/>
    </source>
</evidence>
<dbReference type="InterPro" id="IPR018060">
    <property type="entry name" value="HTH_AraC"/>
</dbReference>
<evidence type="ECO:0000259" key="4">
    <source>
        <dbReference type="PROSITE" id="PS01124"/>
    </source>
</evidence>
<dbReference type="InterPro" id="IPR009057">
    <property type="entry name" value="Homeodomain-like_sf"/>
</dbReference>
<keyword evidence="3" id="KW-0804">Transcription</keyword>
<keyword evidence="6" id="KW-1185">Reference proteome</keyword>
<dbReference type="SUPFAM" id="SSF46689">
    <property type="entry name" value="Homeodomain-like"/>
    <property type="match status" value="1"/>
</dbReference>
<dbReference type="PROSITE" id="PS01124">
    <property type="entry name" value="HTH_ARAC_FAMILY_2"/>
    <property type="match status" value="1"/>
</dbReference>
<gene>
    <name evidence="5" type="ORF">FB459_0885</name>
</gene>
<dbReference type="EMBL" id="VFMO01000001">
    <property type="protein sequence ID" value="TQJ13467.1"/>
    <property type="molecule type" value="Genomic_DNA"/>
</dbReference>
<sequence length="271" mass="30116">MARAADDIERAHLRDPSDRSFTIHRYGAPEHLRGLLRRFWIPVWDVPAPEQSVQKVLQYPVCLLITTPAYSRFGGPTRGLSRTVLEGGSWGFGAMFTPAAGSLLLGRPVSTITDQSIELDEVFPGLTVKLRELMAADPDDIGAHAEGRTLVQERLEPLLPLDEESLLINDLTEAAETDLSITSVVELCRRFDLNERSLQRLCNRRLGLTPLWLIRRRRLHEAADRLRESSGSLADVAAVLGYADQAHFSRDFKTATGMTPGEFARMNAAAD</sequence>
<evidence type="ECO:0000313" key="5">
    <source>
        <dbReference type="EMBL" id="TQJ13467.1"/>
    </source>
</evidence>
<dbReference type="AlphaFoldDB" id="A0A542EDQ7"/>
<dbReference type="SMART" id="SM00342">
    <property type="entry name" value="HTH_ARAC"/>
    <property type="match status" value="1"/>
</dbReference>
<dbReference type="GO" id="GO:0043565">
    <property type="term" value="F:sequence-specific DNA binding"/>
    <property type="evidence" value="ECO:0007669"/>
    <property type="project" value="InterPro"/>
</dbReference>
<dbReference type="InterPro" id="IPR020449">
    <property type="entry name" value="Tscrpt_reg_AraC-type_HTH"/>
</dbReference>
<evidence type="ECO:0000313" key="6">
    <source>
        <dbReference type="Proteomes" id="UP000320806"/>
    </source>
</evidence>
<keyword evidence="1" id="KW-0805">Transcription regulation</keyword>
<reference evidence="5 6" key="1">
    <citation type="submission" date="2019-06" db="EMBL/GenBank/DDBJ databases">
        <title>Sequencing the genomes of 1000 actinobacteria strains.</title>
        <authorList>
            <person name="Klenk H.-P."/>
        </authorList>
    </citation>
    <scope>NUCLEOTIDE SEQUENCE [LARGE SCALE GENOMIC DNA]</scope>
    <source>
        <strain evidence="5 6">DSM 19828</strain>
    </source>
</reference>
<feature type="domain" description="HTH araC/xylS-type" evidence="4">
    <location>
        <begin position="169"/>
        <end position="266"/>
    </location>
</feature>
<dbReference type="PRINTS" id="PR00032">
    <property type="entry name" value="HTHARAC"/>
</dbReference>
<dbReference type="InterPro" id="IPR046532">
    <property type="entry name" value="DUF6597"/>
</dbReference>
<dbReference type="Gene3D" id="1.10.10.60">
    <property type="entry name" value="Homeodomain-like"/>
    <property type="match status" value="1"/>
</dbReference>
<organism evidence="5 6">
    <name type="scientific">Yimella lutea</name>
    <dbReference type="NCBI Taxonomy" id="587872"/>
    <lineage>
        <taxon>Bacteria</taxon>
        <taxon>Bacillati</taxon>
        <taxon>Actinomycetota</taxon>
        <taxon>Actinomycetes</taxon>
        <taxon>Micrococcales</taxon>
        <taxon>Dermacoccaceae</taxon>
        <taxon>Yimella</taxon>
    </lineage>
</organism>
<evidence type="ECO:0000256" key="1">
    <source>
        <dbReference type="ARBA" id="ARBA00023015"/>
    </source>
</evidence>
<dbReference type="GO" id="GO:0003700">
    <property type="term" value="F:DNA-binding transcription factor activity"/>
    <property type="evidence" value="ECO:0007669"/>
    <property type="project" value="InterPro"/>
</dbReference>
<comment type="caution">
    <text evidence="5">The sequence shown here is derived from an EMBL/GenBank/DDBJ whole genome shotgun (WGS) entry which is preliminary data.</text>
</comment>
<accession>A0A542EDQ7</accession>
<dbReference type="PROSITE" id="PS00041">
    <property type="entry name" value="HTH_ARAC_FAMILY_1"/>
    <property type="match status" value="1"/>
</dbReference>
<dbReference type="Pfam" id="PF20240">
    <property type="entry name" value="DUF6597"/>
    <property type="match status" value="1"/>
</dbReference>
<dbReference type="RefSeq" id="WP_141927573.1">
    <property type="nucleotide sequence ID" value="NZ_BAABCI010000015.1"/>
</dbReference>
<dbReference type="InterPro" id="IPR050204">
    <property type="entry name" value="AraC_XylS_family_regulators"/>
</dbReference>
<keyword evidence="2" id="KW-0238">DNA-binding</keyword>